<dbReference type="WBParaSite" id="jg7256">
    <property type="protein sequence ID" value="jg7256"/>
    <property type="gene ID" value="jg7256"/>
</dbReference>
<proteinExistence type="predicted"/>
<dbReference type="AlphaFoldDB" id="A0A915ENL1"/>
<dbReference type="Proteomes" id="UP000887574">
    <property type="component" value="Unplaced"/>
</dbReference>
<name>A0A915ENL1_9BILA</name>
<dbReference type="InterPro" id="IPR011009">
    <property type="entry name" value="Kinase-like_dom_sf"/>
</dbReference>
<reference evidence="2" key="1">
    <citation type="submission" date="2022-11" db="UniProtKB">
        <authorList>
            <consortium name="WormBaseParasite"/>
        </authorList>
    </citation>
    <scope>IDENTIFICATION</scope>
</reference>
<sequence length="146" mass="16556">MKESTILSFWLVTAKTKRVIVQRWKVSSLAKDGLRSTKWILDLAKTKECRNLPLILDSGFTNSFGFVVIQLMGLDLRKLQMNMKDSKFSINSSLRIVKQSFSALQQLHQQCLHVHQGIKPSNFVIGLSKQGKSKVVFFLGFLKANA</sequence>
<evidence type="ECO:0000313" key="2">
    <source>
        <dbReference type="WBParaSite" id="jg7256"/>
    </source>
</evidence>
<dbReference type="Gene3D" id="1.10.510.10">
    <property type="entry name" value="Transferase(Phosphotransferase) domain 1"/>
    <property type="match status" value="1"/>
</dbReference>
<dbReference type="InterPro" id="IPR050235">
    <property type="entry name" value="CK1_Ser-Thr_kinase"/>
</dbReference>
<dbReference type="PANTHER" id="PTHR11909">
    <property type="entry name" value="CASEIN KINASE-RELATED"/>
    <property type="match status" value="1"/>
</dbReference>
<keyword evidence="1" id="KW-1185">Reference proteome</keyword>
<evidence type="ECO:0000313" key="1">
    <source>
        <dbReference type="Proteomes" id="UP000887574"/>
    </source>
</evidence>
<organism evidence="1 2">
    <name type="scientific">Ditylenchus dipsaci</name>
    <dbReference type="NCBI Taxonomy" id="166011"/>
    <lineage>
        <taxon>Eukaryota</taxon>
        <taxon>Metazoa</taxon>
        <taxon>Ecdysozoa</taxon>
        <taxon>Nematoda</taxon>
        <taxon>Chromadorea</taxon>
        <taxon>Rhabditida</taxon>
        <taxon>Tylenchina</taxon>
        <taxon>Tylenchomorpha</taxon>
        <taxon>Sphaerularioidea</taxon>
        <taxon>Anguinidae</taxon>
        <taxon>Anguininae</taxon>
        <taxon>Ditylenchus</taxon>
    </lineage>
</organism>
<protein>
    <submittedName>
        <fullName evidence="2">Protein kinase domain-containing protein</fullName>
    </submittedName>
</protein>
<dbReference type="SUPFAM" id="SSF56112">
    <property type="entry name" value="Protein kinase-like (PK-like)"/>
    <property type="match status" value="1"/>
</dbReference>
<accession>A0A915ENL1</accession>